<evidence type="ECO:0000313" key="2">
    <source>
        <dbReference type="Proteomes" id="UP000464669"/>
    </source>
</evidence>
<sequence length="427" mass="48368">MTDSNANNVINDLKMAEISLAKVPNIEQLATDAKSVMENFRTNINIKEQVENALDTIEQRSDYQLDLGTVAEVDQVISKYSNVVVKDGTPLISGTEAFGLTLMPSEWRSTRAAALREILSETYKNIKRWANQLSDNFQTRWVELMTTTDVLESRLESLDATMDIVTNIVDGTTSLELNELIARSISKNGRVLTGDVGKSLQGEINYILLCLRAWEMEQVKFKNSVIRYFGNERNKDITDIVRELPKLFDQRNKLEDDNQGMLTSKLTRPMLDDYAFEGITLEPSWIKSNIKSEADNTTYADALSYTGYRVKAPSDKSRVGKTTVPVMPLSQMYVIRDSIEAIINKLKNMNVEDDPVNFNPDDVKDVLNTLKNSPTTEDQRAYQYGLITADYQYDVNQFKTQTSNMLTVLASHLITMLNQHLGCYNVE</sequence>
<evidence type="ECO:0000313" key="1">
    <source>
        <dbReference type="EMBL" id="QGH71946.1"/>
    </source>
</evidence>
<proteinExistence type="predicted"/>
<organism evidence="1 2">
    <name type="scientific">Klebsiella phage N1M2</name>
    <dbReference type="NCBI Taxonomy" id="2664939"/>
    <lineage>
        <taxon>Viruses</taxon>
        <taxon>Duplodnaviria</taxon>
        <taxon>Heunggongvirae</taxon>
        <taxon>Uroviricota</taxon>
        <taxon>Caudoviricetes</taxon>
        <taxon>Chimalliviridae</taxon>
        <taxon>Nimduovirus</taxon>
        <taxon>Nimduovirus N1M2</taxon>
    </lineage>
</organism>
<protein>
    <submittedName>
        <fullName evidence="1">Putative virion structural protein</fullName>
    </submittedName>
</protein>
<dbReference type="EMBL" id="MN642089">
    <property type="protein sequence ID" value="QGH71946.1"/>
    <property type="molecule type" value="Genomic_DNA"/>
</dbReference>
<keyword evidence="2" id="KW-1185">Reference proteome</keyword>
<gene>
    <name evidence="1" type="ORF">N1M2_83</name>
</gene>
<name>A0A6B7ZEP8_9CAUD</name>
<accession>A0A6B7ZEP8</accession>
<reference evidence="1 2" key="1">
    <citation type="submission" date="2019-11" db="EMBL/GenBank/DDBJ databases">
        <authorList>
            <person name="Lewis R."/>
            <person name="Clooney A.G."/>
            <person name="Stockdale S.R."/>
            <person name="Buttimer C."/>
            <person name="Draper L.A."/>
            <person name="Ross R.P."/>
            <person name="Hill C."/>
        </authorList>
    </citation>
    <scope>NUCLEOTIDE SEQUENCE [LARGE SCALE GENOMIC DNA]</scope>
</reference>
<dbReference type="Proteomes" id="UP000464669">
    <property type="component" value="Segment"/>
</dbReference>